<dbReference type="EMBL" id="LAZR01000287">
    <property type="protein sequence ID" value="KKN76923.1"/>
    <property type="molecule type" value="Genomic_DNA"/>
</dbReference>
<accession>A0A0F9WF71</accession>
<proteinExistence type="predicted"/>
<protein>
    <submittedName>
        <fullName evidence="1">Uncharacterized protein</fullName>
    </submittedName>
</protein>
<organism evidence="1">
    <name type="scientific">marine sediment metagenome</name>
    <dbReference type="NCBI Taxonomy" id="412755"/>
    <lineage>
        <taxon>unclassified sequences</taxon>
        <taxon>metagenomes</taxon>
        <taxon>ecological metagenomes</taxon>
    </lineage>
</organism>
<name>A0A0F9WF71_9ZZZZ</name>
<sequence length="132" mass="15623">MLKTIEALRLENQARVDTTARRDVVRDGLYYNFRYRNDSYKARKAMIHPTLMIAKRGDSMLRLYDDGSHQPTKNQEAAMISKCKGWHQKERILKQLQMPAYRQWLKDNRLKTKDNPYSSWLINVVNSCNSSK</sequence>
<evidence type="ECO:0000313" key="1">
    <source>
        <dbReference type="EMBL" id="KKN76923.1"/>
    </source>
</evidence>
<reference evidence="1" key="1">
    <citation type="journal article" date="2015" name="Nature">
        <title>Complex archaea that bridge the gap between prokaryotes and eukaryotes.</title>
        <authorList>
            <person name="Spang A."/>
            <person name="Saw J.H."/>
            <person name="Jorgensen S.L."/>
            <person name="Zaremba-Niedzwiedzka K."/>
            <person name="Martijn J."/>
            <person name="Lind A.E."/>
            <person name="van Eijk R."/>
            <person name="Schleper C."/>
            <person name="Guy L."/>
            <person name="Ettema T.J."/>
        </authorList>
    </citation>
    <scope>NUCLEOTIDE SEQUENCE</scope>
</reference>
<comment type="caution">
    <text evidence="1">The sequence shown here is derived from an EMBL/GenBank/DDBJ whole genome shotgun (WGS) entry which is preliminary data.</text>
</comment>
<dbReference type="AlphaFoldDB" id="A0A0F9WF71"/>
<gene>
    <name evidence="1" type="ORF">LCGC14_0365750</name>
</gene>